<dbReference type="RefSeq" id="XP_001437733.1">
    <property type="nucleotide sequence ID" value="XM_001437696.2"/>
</dbReference>
<comment type="caution">
    <text evidence="1">Lacks conserved residue(s) required for the propagation of feature annotation.</text>
</comment>
<keyword evidence="1" id="KW-0245">EGF-like domain</keyword>
<gene>
    <name evidence="3" type="ORF">GSPATT00038438001</name>
</gene>
<dbReference type="OrthoDB" id="310204at2759"/>
<dbReference type="InParanoid" id="A0CHR9"/>
<evidence type="ECO:0000313" key="3">
    <source>
        <dbReference type="EMBL" id="CAK70336.1"/>
    </source>
</evidence>
<dbReference type="InterPro" id="IPR000742">
    <property type="entry name" value="EGF"/>
</dbReference>
<dbReference type="HOGENOM" id="CLU_280561_0_0_1"/>
<sequence length="1120" mass="128432">MNIKISNHAQKINTQRANSLLPKINDCSYFNTTGKVSRKTCSLITKSGQICEFKNNYCVDSNKSIEGCNLDGINKRGCFKNTKGNCRWDDVSGQCYENKTLLQELELTKQPCMWNDDQYQCVYFNQMTKDQYLEQNPKNQYNQWACTLIVGAGYTFDADNHKCKLLDNTQNFGCSDIQMNNYACQFLTKGSNCYFDQNEKPPKCKIFNMDQTICSSKYAINIEVCMNIPKSCKFSLRTMSCQTLIVNQDNTCLYLQGLQNKGEYVNKLGCSSISESLQGNDGEQQCYQTKDLQQKCNYQKFCLWNNYTCKVSEQQIHIFDNKHYIPSEQFYWEFKKNNCTSNTDCNEFITFHEFQSDGLTYPGKSDQLKCGLGRCDYTNEPCSQKTDCQDISIENLQVNDDGSIKQPKMQAQTCQSTCQKSLDVQECKSSEMVPKEVIQPAIINYQQCQGRCQTSKEICVSHICGESILFPAITVKCESTDCQIKDCKGCDKDDCAGKYCEITDCEDEKGKDWKCKSYKDVKVIEYCQLESFICSESHKSCKKELDCLPFVQQSWQFENATCKKHQIYIKSEICKGFIYLQLKCQNIFSKALCLQMTNPTCFFDINQGGCNYLEGNEDKVPNCDSIKNTRKPTNQCENFMNICRFSGQQENEYQNTCQAVSSKNLNCEDGIEQNVADDSCPSNTLSYKNCVKGLNLQNSDCLWVLNPSIFNCAAVADYCRYSNGVCISDQNTYPCKCDKSFSKSWCEFCKCNFDLLGYCQLESKPIQKLPDNSNQYYLCYQVNLLPIDADGKKKVCGMVDQACRYTFTCEDATHFSCDYLLNFVVSKRACIRCNSLSVYYNEKLQFCFQLDADIKTCDLLNKQACLQMTKGIKCKWEDYECKQIDRITGSDSRDCSIYNQDACIQFQQDCWFDLNIGYCTQFDPTQGSCNLLLNEDLCLFSLKESCLWDSINLKCMKNDKEITQCSDLNKFGCLNQSMISCVWSDLYKCQWAILNDKVISCNSVLSNTQQSYITHFSQNICSQLKIQSSCFLDNYYQCRQTIITDIIKCNTQGLNKFGCINRSIGQCQFKDEQHQCIENTNDQIGCLDSLNKQACISQKQTCKFENNICSLHQVNTINDI</sequence>
<evidence type="ECO:0000256" key="1">
    <source>
        <dbReference type="PROSITE-ProRule" id="PRU00076"/>
    </source>
</evidence>
<evidence type="ECO:0000259" key="2">
    <source>
        <dbReference type="PROSITE" id="PS50026"/>
    </source>
</evidence>
<feature type="disulfide bond" evidence="1">
    <location>
        <begin position="737"/>
        <end position="746"/>
    </location>
</feature>
<feature type="non-terminal residue" evidence="3">
    <location>
        <position position="1120"/>
    </location>
</feature>
<feature type="domain" description="EGF-like" evidence="2">
    <location>
        <begin position="708"/>
        <end position="747"/>
    </location>
</feature>
<accession>A0CHR9</accession>
<protein>
    <recommendedName>
        <fullName evidence="2">EGF-like domain-containing protein</fullName>
    </recommendedName>
</protein>
<dbReference type="KEGG" id="ptm:GSPATT00038438001"/>
<dbReference type="GeneID" id="5023518"/>
<dbReference type="EMBL" id="CT868078">
    <property type="protein sequence ID" value="CAK70336.1"/>
    <property type="molecule type" value="Genomic_DNA"/>
</dbReference>
<name>A0CHR9_PARTE</name>
<dbReference type="Proteomes" id="UP000000600">
    <property type="component" value="Unassembled WGS sequence"/>
</dbReference>
<dbReference type="PROSITE" id="PS50026">
    <property type="entry name" value="EGF_3"/>
    <property type="match status" value="1"/>
</dbReference>
<keyword evidence="4" id="KW-1185">Reference proteome</keyword>
<evidence type="ECO:0000313" key="4">
    <source>
        <dbReference type="Proteomes" id="UP000000600"/>
    </source>
</evidence>
<keyword evidence="1" id="KW-1015">Disulfide bond</keyword>
<organism evidence="3 4">
    <name type="scientific">Paramecium tetraurelia</name>
    <dbReference type="NCBI Taxonomy" id="5888"/>
    <lineage>
        <taxon>Eukaryota</taxon>
        <taxon>Sar</taxon>
        <taxon>Alveolata</taxon>
        <taxon>Ciliophora</taxon>
        <taxon>Intramacronucleata</taxon>
        <taxon>Oligohymenophorea</taxon>
        <taxon>Peniculida</taxon>
        <taxon>Parameciidae</taxon>
        <taxon>Paramecium</taxon>
    </lineage>
</organism>
<proteinExistence type="predicted"/>
<reference evidence="3 4" key="1">
    <citation type="journal article" date="2006" name="Nature">
        <title>Global trends of whole-genome duplications revealed by the ciliate Paramecium tetraurelia.</title>
        <authorList>
            <consortium name="Genoscope"/>
            <person name="Aury J.-M."/>
            <person name="Jaillon O."/>
            <person name="Duret L."/>
            <person name="Noel B."/>
            <person name="Jubin C."/>
            <person name="Porcel B.M."/>
            <person name="Segurens B."/>
            <person name="Daubin V."/>
            <person name="Anthouard V."/>
            <person name="Aiach N."/>
            <person name="Arnaiz O."/>
            <person name="Billaut A."/>
            <person name="Beisson J."/>
            <person name="Blanc I."/>
            <person name="Bouhouche K."/>
            <person name="Camara F."/>
            <person name="Duharcourt S."/>
            <person name="Guigo R."/>
            <person name="Gogendeau D."/>
            <person name="Katinka M."/>
            <person name="Keller A.-M."/>
            <person name="Kissmehl R."/>
            <person name="Klotz C."/>
            <person name="Koll F."/>
            <person name="Le Moue A."/>
            <person name="Lepere C."/>
            <person name="Malinsky S."/>
            <person name="Nowacki M."/>
            <person name="Nowak J.K."/>
            <person name="Plattner H."/>
            <person name="Poulain J."/>
            <person name="Ruiz F."/>
            <person name="Serrano V."/>
            <person name="Zagulski M."/>
            <person name="Dessen P."/>
            <person name="Betermier M."/>
            <person name="Weissenbach J."/>
            <person name="Scarpelli C."/>
            <person name="Schachter V."/>
            <person name="Sperling L."/>
            <person name="Meyer E."/>
            <person name="Cohen J."/>
            <person name="Wincker P."/>
        </authorList>
    </citation>
    <scope>NUCLEOTIDE SEQUENCE [LARGE SCALE GENOMIC DNA]</scope>
    <source>
        <strain evidence="3 4">Stock d4-2</strain>
    </source>
</reference>
<dbReference type="AlphaFoldDB" id="A0CHR9"/>